<dbReference type="SMART" id="SM00248">
    <property type="entry name" value="ANK"/>
    <property type="match status" value="5"/>
</dbReference>
<sequence length="1241" mass="139821">MKPTNQPPKKRKGFISRLFKPKDKRPEPTLDIDPPSTHPRLIDSPEAAELPNSAQNPAGKAITASIPPHSNALVQDKPADDLPALPTPEPKPIPKEQPKLGSLLKPQTNTLPSISELWDEAYDELAKDKSTSKMITEYQSVLSGNSGVGKVSRDKGERREQMARIANEKKQEIEDGKWKKEFLGREFAVKDLVKPVVSTVEWAKDYVGTAVAASPPASLAWAGVCLLLPLILTPSHQDAARVLGLEKIASIVRECSIREAVYHSRYESTSSTTSEKTQATSTLPHTEYRKTFRNLYMQIITFQATYICFLSGNTAKQWVQDATKWQDWDQMVADISKRNDELKSIEELWQHFSLQEEWMVRRKQHEENLEQLKALETEMKRFYDLVATAQKDQERREILDWLHKVKPSFYYDAAIEKRGISSTRSWILDDDDFMDWKREPNSFLWVHGKAGAGKSILSSTAIENLEESYKEDPFTAVAYFYISFKDKETWTRTNLTKSLIAQLFGCRPDRPKSLLDLRKYQDKGRDPPQRELQDALRLASRDFTRTYFIIDGLDECPNAEDDEETGEEGLTKDRRGKLLELLQIIRGWDLDNLHMLMTSRLEYDIEASIKDLQSPRARVIDLGTASYSSKVSDDISLFIDHELKGAKFDKLPDHLKKKIREKLIEKADGVFHYVSLQLSSFRRPITVKLVDDTLASLPKGLYATYDRAFSQLRANQRQLAIRILTWVAFSPIPLTITELAEAALIDLTTDADASSDVDHQVEVYKADYTTPLINEDEKFADPLDVLYLLPGLLDIQTKSASKDWSHKETLQVVVLTHFTLLQYLTSKEIKTRPSSGFALNRTTAPIQLAEACLRYHIYSSQSGRAKDRDSLPLKLPLCTYAARYGLRQAENIGQANWPTSLRQLVRLVLSGESKSFKQLKQLTQYPSPRAEEPPLHYVVEERFSEIMTFLLTNKLADPNATGDCLVGTAMNHACLIQFLEGMKILLGAGADVCLGNEEFPCALDIAIRCNRDGALDFLLQIPDLLSRCQKIDYWPLAMAVRGGTDSERDHAVIEKLLSHGADPNGFRSGGLPAIHLAVVWRRLDALKQLITHHANVQIRDPYFGNALQCAVALGCEDEIRVLLSAGAKLDFPNQDWKSLLDTVAKGSFFEGMTGPEAASRLELGQTLFGAASRSKKFTSGNITLFIDWIEGPLNNYVSVRSDILLGGQITKDIPDWYIQTYGITRSSPPCSGPFNSAPPPL</sequence>
<name>A0A2J6T763_9HELO</name>
<dbReference type="SUPFAM" id="SSF48403">
    <property type="entry name" value="Ankyrin repeat"/>
    <property type="match status" value="1"/>
</dbReference>
<dbReference type="InterPro" id="IPR036770">
    <property type="entry name" value="Ankyrin_rpt-contain_sf"/>
</dbReference>
<dbReference type="GeneID" id="36591304"/>
<proteinExistence type="predicted"/>
<dbReference type="InterPro" id="IPR002110">
    <property type="entry name" value="Ankyrin_rpt"/>
</dbReference>
<keyword evidence="8" id="KW-1185">Reference proteome</keyword>
<dbReference type="PANTHER" id="PTHR10039">
    <property type="entry name" value="AMELOGENIN"/>
    <property type="match status" value="1"/>
</dbReference>
<accession>A0A2J6T763</accession>
<reference evidence="7 8" key="1">
    <citation type="submission" date="2016-04" db="EMBL/GenBank/DDBJ databases">
        <title>A degradative enzymes factory behind the ericoid mycorrhizal symbiosis.</title>
        <authorList>
            <consortium name="DOE Joint Genome Institute"/>
            <person name="Martino E."/>
            <person name="Morin E."/>
            <person name="Grelet G."/>
            <person name="Kuo A."/>
            <person name="Kohler A."/>
            <person name="Daghino S."/>
            <person name="Barry K."/>
            <person name="Choi C."/>
            <person name="Cichocki N."/>
            <person name="Clum A."/>
            <person name="Copeland A."/>
            <person name="Hainaut M."/>
            <person name="Haridas S."/>
            <person name="Labutti K."/>
            <person name="Lindquist E."/>
            <person name="Lipzen A."/>
            <person name="Khouja H.-R."/>
            <person name="Murat C."/>
            <person name="Ohm R."/>
            <person name="Olson A."/>
            <person name="Spatafora J."/>
            <person name="Veneault-Fourrey C."/>
            <person name="Henrissat B."/>
            <person name="Grigoriev I."/>
            <person name="Martin F."/>
            <person name="Perotto S."/>
        </authorList>
    </citation>
    <scope>NUCLEOTIDE SEQUENCE [LARGE SCALE GENOMIC DNA]</scope>
    <source>
        <strain evidence="7 8">E</strain>
    </source>
</reference>
<dbReference type="STRING" id="1095630.A0A2J6T763"/>
<dbReference type="Gene3D" id="3.40.50.300">
    <property type="entry name" value="P-loop containing nucleotide triphosphate hydrolases"/>
    <property type="match status" value="1"/>
</dbReference>
<evidence type="ECO:0000259" key="5">
    <source>
        <dbReference type="Pfam" id="PF17100"/>
    </source>
</evidence>
<dbReference type="InterPro" id="IPR027417">
    <property type="entry name" value="P-loop_NTPase"/>
</dbReference>
<evidence type="ECO:0000256" key="4">
    <source>
        <dbReference type="SAM" id="MobiDB-lite"/>
    </source>
</evidence>
<dbReference type="Pfam" id="PF17100">
    <property type="entry name" value="NACHT_N"/>
    <property type="match status" value="1"/>
</dbReference>
<dbReference type="InterPro" id="IPR031359">
    <property type="entry name" value="NACHT_N"/>
</dbReference>
<gene>
    <name evidence="7" type="ORF">K444DRAFT_630533</name>
</gene>
<keyword evidence="2" id="KW-0040">ANK repeat</keyword>
<evidence type="ECO:0000256" key="2">
    <source>
        <dbReference type="PROSITE-ProRule" id="PRU00023"/>
    </source>
</evidence>
<dbReference type="RefSeq" id="XP_024735775.1">
    <property type="nucleotide sequence ID" value="XM_024883227.1"/>
</dbReference>
<evidence type="ECO:0000256" key="3">
    <source>
        <dbReference type="SAM" id="Coils"/>
    </source>
</evidence>
<evidence type="ECO:0000313" key="8">
    <source>
        <dbReference type="Proteomes" id="UP000235371"/>
    </source>
</evidence>
<evidence type="ECO:0000259" key="6">
    <source>
        <dbReference type="Pfam" id="PF24883"/>
    </source>
</evidence>
<dbReference type="PANTHER" id="PTHR10039:SF16">
    <property type="entry name" value="GPI INOSITOL-DEACYLASE"/>
    <property type="match status" value="1"/>
</dbReference>
<feature type="repeat" description="ANK" evidence="2">
    <location>
        <begin position="1069"/>
        <end position="1101"/>
    </location>
</feature>
<dbReference type="Gene3D" id="1.25.40.20">
    <property type="entry name" value="Ankyrin repeat-containing domain"/>
    <property type="match status" value="2"/>
</dbReference>
<dbReference type="InterPro" id="IPR056884">
    <property type="entry name" value="NPHP3-like_N"/>
</dbReference>
<feature type="coiled-coil region" evidence="3">
    <location>
        <begin position="355"/>
        <end position="392"/>
    </location>
</feature>
<organism evidence="7 8">
    <name type="scientific">Hyaloscypha bicolor E</name>
    <dbReference type="NCBI Taxonomy" id="1095630"/>
    <lineage>
        <taxon>Eukaryota</taxon>
        <taxon>Fungi</taxon>
        <taxon>Dikarya</taxon>
        <taxon>Ascomycota</taxon>
        <taxon>Pezizomycotina</taxon>
        <taxon>Leotiomycetes</taxon>
        <taxon>Helotiales</taxon>
        <taxon>Hyaloscyphaceae</taxon>
        <taxon>Hyaloscypha</taxon>
        <taxon>Hyaloscypha bicolor</taxon>
    </lineage>
</organism>
<feature type="domain" description="NWD NACHT-NTPase N-terminal" evidence="5">
    <location>
        <begin position="116"/>
        <end position="342"/>
    </location>
</feature>
<feature type="domain" description="Nephrocystin 3-like N-terminal" evidence="6">
    <location>
        <begin position="423"/>
        <end position="600"/>
    </location>
</feature>
<dbReference type="EMBL" id="KZ613817">
    <property type="protein sequence ID" value="PMD58871.1"/>
    <property type="molecule type" value="Genomic_DNA"/>
</dbReference>
<dbReference type="SUPFAM" id="SSF52540">
    <property type="entry name" value="P-loop containing nucleoside triphosphate hydrolases"/>
    <property type="match status" value="1"/>
</dbReference>
<evidence type="ECO:0000313" key="7">
    <source>
        <dbReference type="EMBL" id="PMD58871.1"/>
    </source>
</evidence>
<dbReference type="InParanoid" id="A0A2J6T763"/>
<keyword evidence="1" id="KW-0677">Repeat</keyword>
<dbReference type="AlphaFoldDB" id="A0A2J6T763"/>
<dbReference type="Proteomes" id="UP000235371">
    <property type="component" value="Unassembled WGS sequence"/>
</dbReference>
<dbReference type="Pfam" id="PF24883">
    <property type="entry name" value="NPHP3_N"/>
    <property type="match status" value="1"/>
</dbReference>
<evidence type="ECO:0000256" key="1">
    <source>
        <dbReference type="ARBA" id="ARBA00022737"/>
    </source>
</evidence>
<dbReference type="OrthoDB" id="4772757at2759"/>
<feature type="region of interest" description="Disordered" evidence="4">
    <location>
        <begin position="1"/>
        <end position="107"/>
    </location>
</feature>
<protein>
    <submittedName>
        <fullName evidence="7">Uncharacterized protein</fullName>
    </submittedName>
</protein>
<keyword evidence="3" id="KW-0175">Coiled coil</keyword>
<dbReference type="PROSITE" id="PS50088">
    <property type="entry name" value="ANK_REPEAT"/>
    <property type="match status" value="1"/>
</dbReference>